<dbReference type="AlphaFoldDB" id="A0A381QPP3"/>
<name>A0A381QPP3_9ZZZZ</name>
<sequence>MDKAIAVIINPNRKNGRPIFHMLMPIAFMADISYSVDKRTINTTQAITIARGSVTDKNCGRR</sequence>
<evidence type="ECO:0000313" key="1">
    <source>
        <dbReference type="EMBL" id="SUZ81312.1"/>
    </source>
</evidence>
<protein>
    <submittedName>
        <fullName evidence="1">Uncharacterized protein</fullName>
    </submittedName>
</protein>
<gene>
    <name evidence="1" type="ORF">METZ01_LOCUS34166</name>
</gene>
<dbReference type="EMBL" id="UINC01001462">
    <property type="protein sequence ID" value="SUZ81312.1"/>
    <property type="molecule type" value="Genomic_DNA"/>
</dbReference>
<proteinExistence type="predicted"/>
<reference evidence="1" key="1">
    <citation type="submission" date="2018-05" db="EMBL/GenBank/DDBJ databases">
        <authorList>
            <person name="Lanie J.A."/>
            <person name="Ng W.-L."/>
            <person name="Kazmierczak K.M."/>
            <person name="Andrzejewski T.M."/>
            <person name="Davidsen T.M."/>
            <person name="Wayne K.J."/>
            <person name="Tettelin H."/>
            <person name="Glass J.I."/>
            <person name="Rusch D."/>
            <person name="Podicherti R."/>
            <person name="Tsui H.-C.T."/>
            <person name="Winkler M.E."/>
        </authorList>
    </citation>
    <scope>NUCLEOTIDE SEQUENCE</scope>
</reference>
<organism evidence="1">
    <name type="scientific">marine metagenome</name>
    <dbReference type="NCBI Taxonomy" id="408172"/>
    <lineage>
        <taxon>unclassified sequences</taxon>
        <taxon>metagenomes</taxon>
        <taxon>ecological metagenomes</taxon>
    </lineage>
</organism>
<accession>A0A381QPP3</accession>